<dbReference type="AlphaFoldDB" id="A0A0R1M7C5"/>
<evidence type="ECO:0000313" key="4">
    <source>
        <dbReference type="EMBL" id="KRL04014.1"/>
    </source>
</evidence>
<accession>A0A0R1M7C5</accession>
<dbReference type="InterPro" id="IPR029058">
    <property type="entry name" value="AB_hydrolase_fold"/>
</dbReference>
<dbReference type="Pfam" id="PF02230">
    <property type="entry name" value="Abhydrolase_2"/>
    <property type="match status" value="1"/>
</dbReference>
<keyword evidence="2" id="KW-0378">Hydrolase</keyword>
<dbReference type="InterPro" id="IPR050565">
    <property type="entry name" value="LYPA1-2/EST-like"/>
</dbReference>
<dbReference type="Gene3D" id="3.40.50.1820">
    <property type="entry name" value="alpha/beta hydrolase"/>
    <property type="match status" value="1"/>
</dbReference>
<dbReference type="GO" id="GO:0016787">
    <property type="term" value="F:hydrolase activity"/>
    <property type="evidence" value="ECO:0007669"/>
    <property type="project" value="UniProtKB-KW"/>
</dbReference>
<comment type="caution">
    <text evidence="4">The sequence shown here is derived from an EMBL/GenBank/DDBJ whole genome shotgun (WGS) entry which is preliminary data.</text>
</comment>
<name>A0A0R1M7C5_9LACO</name>
<dbReference type="PANTHER" id="PTHR10655:SF17">
    <property type="entry name" value="LYSOPHOSPHOLIPASE-LIKE PROTEIN 1"/>
    <property type="match status" value="1"/>
</dbReference>
<evidence type="ECO:0000259" key="3">
    <source>
        <dbReference type="Pfam" id="PF02230"/>
    </source>
</evidence>
<protein>
    <submittedName>
        <fullName evidence="4">Phospholipase carboxylesterase</fullName>
    </submittedName>
</protein>
<evidence type="ECO:0000313" key="5">
    <source>
        <dbReference type="Proteomes" id="UP000051686"/>
    </source>
</evidence>
<feature type="domain" description="Phospholipase/carboxylesterase/thioesterase" evidence="3">
    <location>
        <begin position="44"/>
        <end position="184"/>
    </location>
</feature>
<organism evidence="4 5">
    <name type="scientific">Liquorilactobacillus oeni DSM 19972</name>
    <dbReference type="NCBI Taxonomy" id="1423777"/>
    <lineage>
        <taxon>Bacteria</taxon>
        <taxon>Bacillati</taxon>
        <taxon>Bacillota</taxon>
        <taxon>Bacilli</taxon>
        <taxon>Lactobacillales</taxon>
        <taxon>Lactobacillaceae</taxon>
        <taxon>Liquorilactobacillus</taxon>
    </lineage>
</organism>
<dbReference type="SUPFAM" id="SSF53474">
    <property type="entry name" value="alpha/beta-Hydrolases"/>
    <property type="match status" value="1"/>
</dbReference>
<gene>
    <name evidence="4" type="ORF">FD46_GL000017</name>
</gene>
<dbReference type="PANTHER" id="PTHR10655">
    <property type="entry name" value="LYSOPHOSPHOLIPASE-RELATED"/>
    <property type="match status" value="1"/>
</dbReference>
<evidence type="ECO:0000256" key="1">
    <source>
        <dbReference type="ARBA" id="ARBA00006499"/>
    </source>
</evidence>
<evidence type="ECO:0000256" key="2">
    <source>
        <dbReference type="ARBA" id="ARBA00022801"/>
    </source>
</evidence>
<proteinExistence type="inferred from homology"/>
<dbReference type="STRING" id="1423777.FD46_GL000017"/>
<reference evidence="4 5" key="1">
    <citation type="journal article" date="2015" name="Genome Announc.">
        <title>Expanding the biotechnology potential of lactobacilli through comparative genomics of 213 strains and associated genera.</title>
        <authorList>
            <person name="Sun Z."/>
            <person name="Harris H.M."/>
            <person name="McCann A."/>
            <person name="Guo C."/>
            <person name="Argimon S."/>
            <person name="Zhang W."/>
            <person name="Yang X."/>
            <person name="Jeffery I.B."/>
            <person name="Cooney J.C."/>
            <person name="Kagawa T.F."/>
            <person name="Liu W."/>
            <person name="Song Y."/>
            <person name="Salvetti E."/>
            <person name="Wrobel A."/>
            <person name="Rasinkangas P."/>
            <person name="Parkhill J."/>
            <person name="Rea M.C."/>
            <person name="O'Sullivan O."/>
            <person name="Ritari J."/>
            <person name="Douillard F.P."/>
            <person name="Paul Ross R."/>
            <person name="Yang R."/>
            <person name="Briner A.E."/>
            <person name="Felis G.E."/>
            <person name="de Vos W.M."/>
            <person name="Barrangou R."/>
            <person name="Klaenhammer T.R."/>
            <person name="Caufield P.W."/>
            <person name="Cui Y."/>
            <person name="Zhang H."/>
            <person name="O'Toole P.W."/>
        </authorList>
    </citation>
    <scope>NUCLEOTIDE SEQUENCE [LARGE SCALE GENOMIC DNA]</scope>
    <source>
        <strain evidence="4 5">DSM 19972</strain>
    </source>
</reference>
<dbReference type="PATRIC" id="fig|1423777.3.peg.19"/>
<comment type="similarity">
    <text evidence="1">Belongs to the AB hydrolase superfamily. AB hydrolase 2 family.</text>
</comment>
<dbReference type="InterPro" id="IPR003140">
    <property type="entry name" value="PLipase/COase/thioEstase"/>
</dbReference>
<dbReference type="Proteomes" id="UP000051686">
    <property type="component" value="Unassembled WGS sequence"/>
</dbReference>
<dbReference type="EMBL" id="AZEH01000041">
    <property type="protein sequence ID" value="KRL04014.1"/>
    <property type="molecule type" value="Genomic_DNA"/>
</dbReference>
<keyword evidence="5" id="KW-1185">Reference proteome</keyword>
<sequence>MHGLGSNYLNLRKLAALYPVPVIELHIEGALVYGNGFAYYTPQALKKNEAEVIEKTADALYTEIIRILKENNLICESMNIIGFSQGAILAAVLSARYPKFFDNAVLLSARLPDFLREFGQKKLSKDKIKTACFIAQGEFDPIFPVEEGRRLRQFFSLYSCVMPEYHEYPYGHKVSRQTLEDIYNWFLD</sequence>